<dbReference type="EMBL" id="WNXC01000001">
    <property type="protein sequence ID" value="MBB2148404.1"/>
    <property type="molecule type" value="Genomic_DNA"/>
</dbReference>
<dbReference type="PANTHER" id="PTHR43685:SF2">
    <property type="entry name" value="GLYCOSYLTRANSFERASE 2-LIKE DOMAIN-CONTAINING PROTEIN"/>
    <property type="match status" value="1"/>
</dbReference>
<accession>A0ABR6ET08</accession>
<proteinExistence type="predicted"/>
<evidence type="ECO:0000259" key="1">
    <source>
        <dbReference type="Pfam" id="PF00535"/>
    </source>
</evidence>
<sequence>MSYNPLVSVIIPTFNRADKLPDAIESVLNQTYKHVQIIVIDDGSTDNTADLVKNYPELEYHWQKNGGQASARNKGLKNAKGPILASLDSDDIWYPDFLTRCVEKLEAEQLDFVFANWDQDVKVGESWDFLSNDPFLKPYHQSAKDHWSNLNDQELRALFLKACPSPSSSVVVRKSSIVSGWDEQINIGDDWCMYLEMILTKKCKAAYTLDRLWRKRVDEINVFDGRKWSEILEFLHIADLKIKMDKFKHLLHKDELKILQQRYMASLVELSKHNLIREFNFPHSMRLLKRSFAIDIPFTLKAIPNILMKGLGGKVKDITTKLNKK</sequence>
<dbReference type="InterPro" id="IPR001173">
    <property type="entry name" value="Glyco_trans_2-like"/>
</dbReference>
<name>A0ABR6ET08_9SPHI</name>
<dbReference type="InterPro" id="IPR029044">
    <property type="entry name" value="Nucleotide-diphossugar_trans"/>
</dbReference>
<evidence type="ECO:0000313" key="2">
    <source>
        <dbReference type="EMBL" id="MBB2148404.1"/>
    </source>
</evidence>
<dbReference type="RefSeq" id="WP_182954298.1">
    <property type="nucleotide sequence ID" value="NZ_WNXC01000001.1"/>
</dbReference>
<gene>
    <name evidence="2" type="ORF">GM920_05715</name>
</gene>
<dbReference type="PANTHER" id="PTHR43685">
    <property type="entry name" value="GLYCOSYLTRANSFERASE"/>
    <property type="match status" value="1"/>
</dbReference>
<reference evidence="2 3" key="1">
    <citation type="submission" date="2019-11" db="EMBL/GenBank/DDBJ databases">
        <title>Description of Pedobacter sp. LMG 31462T.</title>
        <authorList>
            <person name="Carlier A."/>
            <person name="Qi S."/>
            <person name="Vandamme P."/>
        </authorList>
    </citation>
    <scope>NUCLEOTIDE SEQUENCE [LARGE SCALE GENOMIC DNA]</scope>
    <source>
        <strain evidence="2 3">LMG 31462</strain>
    </source>
</reference>
<dbReference type="Pfam" id="PF00535">
    <property type="entry name" value="Glycos_transf_2"/>
    <property type="match status" value="1"/>
</dbReference>
<comment type="caution">
    <text evidence="2">The sequence shown here is derived from an EMBL/GenBank/DDBJ whole genome shotgun (WGS) entry which is preliminary data.</text>
</comment>
<dbReference type="Gene3D" id="3.90.550.10">
    <property type="entry name" value="Spore Coat Polysaccharide Biosynthesis Protein SpsA, Chain A"/>
    <property type="match status" value="1"/>
</dbReference>
<dbReference type="CDD" id="cd00761">
    <property type="entry name" value="Glyco_tranf_GTA_type"/>
    <property type="match status" value="1"/>
</dbReference>
<dbReference type="InterPro" id="IPR050834">
    <property type="entry name" value="Glycosyltransf_2"/>
</dbReference>
<protein>
    <submittedName>
        <fullName evidence="2">Glycosyltransferase</fullName>
    </submittedName>
</protein>
<dbReference type="SUPFAM" id="SSF53448">
    <property type="entry name" value="Nucleotide-diphospho-sugar transferases"/>
    <property type="match status" value="1"/>
</dbReference>
<feature type="domain" description="Glycosyltransferase 2-like" evidence="1">
    <location>
        <begin position="8"/>
        <end position="133"/>
    </location>
</feature>
<evidence type="ECO:0000313" key="3">
    <source>
        <dbReference type="Proteomes" id="UP000636110"/>
    </source>
</evidence>
<organism evidence="2 3">
    <name type="scientific">Pedobacter gandavensis</name>
    <dbReference type="NCBI Taxonomy" id="2679963"/>
    <lineage>
        <taxon>Bacteria</taxon>
        <taxon>Pseudomonadati</taxon>
        <taxon>Bacteroidota</taxon>
        <taxon>Sphingobacteriia</taxon>
        <taxon>Sphingobacteriales</taxon>
        <taxon>Sphingobacteriaceae</taxon>
        <taxon>Pedobacter</taxon>
    </lineage>
</organism>
<keyword evidence="3" id="KW-1185">Reference proteome</keyword>
<dbReference type="Proteomes" id="UP000636110">
    <property type="component" value="Unassembled WGS sequence"/>
</dbReference>